<accession>A0A813Y106</accession>
<dbReference type="SUPFAM" id="SSF81321">
    <property type="entry name" value="Family A G protein-coupled receptor-like"/>
    <property type="match status" value="1"/>
</dbReference>
<dbReference type="GO" id="GO:0016020">
    <property type="term" value="C:membrane"/>
    <property type="evidence" value="ECO:0007669"/>
    <property type="project" value="UniProtKB-SubCell"/>
</dbReference>
<evidence type="ECO:0000313" key="9">
    <source>
        <dbReference type="Proteomes" id="UP000663891"/>
    </source>
</evidence>
<feature type="transmembrane region" description="Helical" evidence="5">
    <location>
        <begin position="66"/>
        <end position="91"/>
    </location>
</feature>
<evidence type="ECO:0000256" key="5">
    <source>
        <dbReference type="SAM" id="Phobius"/>
    </source>
</evidence>
<comment type="subcellular location">
    <subcellularLocation>
        <location evidence="1">Membrane</location>
    </subcellularLocation>
</comment>
<dbReference type="Gene3D" id="1.20.1070.10">
    <property type="entry name" value="Rhodopsin 7-helix transmembrane proteins"/>
    <property type="match status" value="1"/>
</dbReference>
<dbReference type="Proteomes" id="UP000663881">
    <property type="component" value="Unassembled WGS sequence"/>
</dbReference>
<evidence type="ECO:0000256" key="4">
    <source>
        <dbReference type="ARBA" id="ARBA00023136"/>
    </source>
</evidence>
<dbReference type="InterPro" id="IPR017452">
    <property type="entry name" value="GPCR_Rhodpsn_7TM"/>
</dbReference>
<comment type="caution">
    <text evidence="7">The sequence shown here is derived from an EMBL/GenBank/DDBJ whole genome shotgun (WGS) entry which is preliminary data.</text>
</comment>
<keyword evidence="3 5" id="KW-1133">Transmembrane helix</keyword>
<dbReference type="AlphaFoldDB" id="A0A813Y106"/>
<feature type="transmembrane region" description="Helical" evidence="5">
    <location>
        <begin position="165"/>
        <end position="183"/>
    </location>
</feature>
<keyword evidence="4 5" id="KW-0472">Membrane</keyword>
<dbReference type="PROSITE" id="PS50262">
    <property type="entry name" value="G_PROTEIN_RECEP_F1_2"/>
    <property type="match status" value="1"/>
</dbReference>
<reference evidence="7" key="1">
    <citation type="submission" date="2021-02" db="EMBL/GenBank/DDBJ databases">
        <authorList>
            <person name="Nowell W R."/>
        </authorList>
    </citation>
    <scope>NUCLEOTIDE SEQUENCE</scope>
</reference>
<evidence type="ECO:0000259" key="6">
    <source>
        <dbReference type="PROSITE" id="PS50262"/>
    </source>
</evidence>
<feature type="transmembrane region" description="Helical" evidence="5">
    <location>
        <begin position="203"/>
        <end position="223"/>
    </location>
</feature>
<name>A0A813Y106_9BILA</name>
<organism evidence="7 9">
    <name type="scientific">Adineta steineri</name>
    <dbReference type="NCBI Taxonomy" id="433720"/>
    <lineage>
        <taxon>Eukaryota</taxon>
        <taxon>Metazoa</taxon>
        <taxon>Spiralia</taxon>
        <taxon>Gnathifera</taxon>
        <taxon>Rotifera</taxon>
        <taxon>Eurotatoria</taxon>
        <taxon>Bdelloidea</taxon>
        <taxon>Adinetida</taxon>
        <taxon>Adinetidae</taxon>
        <taxon>Adineta</taxon>
    </lineage>
</organism>
<evidence type="ECO:0000313" key="7">
    <source>
        <dbReference type="EMBL" id="CAF0878011.1"/>
    </source>
</evidence>
<evidence type="ECO:0000256" key="3">
    <source>
        <dbReference type="ARBA" id="ARBA00022989"/>
    </source>
</evidence>
<protein>
    <recommendedName>
        <fullName evidence="6">G-protein coupled receptors family 1 profile domain-containing protein</fullName>
    </recommendedName>
</protein>
<evidence type="ECO:0000256" key="1">
    <source>
        <dbReference type="ARBA" id="ARBA00004370"/>
    </source>
</evidence>
<feature type="transmembrane region" description="Helical" evidence="5">
    <location>
        <begin position="126"/>
        <end position="145"/>
    </location>
</feature>
<keyword evidence="2 5" id="KW-0812">Transmembrane</keyword>
<dbReference type="Proteomes" id="UP000663891">
    <property type="component" value="Unassembled WGS sequence"/>
</dbReference>
<gene>
    <name evidence="8" type="ORF">OKA104_LOCUS22475</name>
    <name evidence="7" type="ORF">VCS650_LOCUS8088</name>
</gene>
<proteinExistence type="predicted"/>
<evidence type="ECO:0000313" key="8">
    <source>
        <dbReference type="EMBL" id="CAF3868865.1"/>
    </source>
</evidence>
<sequence>MIQTELPMTIGFLIKNRAIIQTKSFCIYWNYWFYVWSTMSIQFSMLTSINRYLFIFHKVFLLKYKLYCHYLPILCFWLYLPCLYLYFIIFFPYGNTTFDFSKEWCGGPHFLLIKVYVTWDTVFNTFIPAAITVLFNLIIIIKVIFFKKLPANTVTKWKKNRRMILQLIGICSSQLIGSVPYSIVTLGEVYGSRIFALNIYEQALVYTFYIPSLFSPLFAMVTLPKDIRDKVPLISRCWKKKPSTISVLRRMSVVDADPSTRDHHQLENRNESSKNRFVFSKIRSCRTAPEPFLETQT</sequence>
<feature type="domain" description="G-protein coupled receptors family 1 profile" evidence="6">
    <location>
        <begin position="1"/>
        <end position="219"/>
    </location>
</feature>
<feature type="transmembrane region" description="Helical" evidence="5">
    <location>
        <begin position="31"/>
        <end position="54"/>
    </location>
</feature>
<dbReference type="EMBL" id="CAJOAY010001637">
    <property type="protein sequence ID" value="CAF3868865.1"/>
    <property type="molecule type" value="Genomic_DNA"/>
</dbReference>
<dbReference type="OrthoDB" id="10075318at2759"/>
<dbReference type="EMBL" id="CAJNON010000053">
    <property type="protein sequence ID" value="CAF0878011.1"/>
    <property type="molecule type" value="Genomic_DNA"/>
</dbReference>
<evidence type="ECO:0000256" key="2">
    <source>
        <dbReference type="ARBA" id="ARBA00022692"/>
    </source>
</evidence>